<name>A0A2R5LHA4_9ACAR</name>
<dbReference type="InterPro" id="IPR042633">
    <property type="entry name" value="CRYZL1"/>
</dbReference>
<dbReference type="InterPro" id="IPR011032">
    <property type="entry name" value="GroES-like_sf"/>
</dbReference>
<dbReference type="InterPro" id="IPR036291">
    <property type="entry name" value="NAD(P)-bd_dom_sf"/>
</dbReference>
<dbReference type="SMART" id="SM00829">
    <property type="entry name" value="PKS_ER"/>
    <property type="match status" value="1"/>
</dbReference>
<dbReference type="AlphaFoldDB" id="A0A2R5LHA4"/>
<dbReference type="SUPFAM" id="SSF50129">
    <property type="entry name" value="GroES-like"/>
    <property type="match status" value="1"/>
</dbReference>
<evidence type="ECO:0000313" key="2">
    <source>
        <dbReference type="EMBL" id="MBY08828.1"/>
    </source>
</evidence>
<evidence type="ECO:0000259" key="1">
    <source>
        <dbReference type="SMART" id="SM00829"/>
    </source>
</evidence>
<dbReference type="Gene3D" id="3.90.180.10">
    <property type="entry name" value="Medium-chain alcohol dehydrogenases, catalytic domain"/>
    <property type="match status" value="1"/>
</dbReference>
<dbReference type="GO" id="GO:0016491">
    <property type="term" value="F:oxidoreductase activity"/>
    <property type="evidence" value="ECO:0007669"/>
    <property type="project" value="InterPro"/>
</dbReference>
<dbReference type="Pfam" id="PF08240">
    <property type="entry name" value="ADH_N"/>
    <property type="match status" value="1"/>
</dbReference>
<dbReference type="CDD" id="cd05195">
    <property type="entry name" value="enoyl_red"/>
    <property type="match status" value="1"/>
</dbReference>
<protein>
    <submittedName>
        <fullName evidence="2">Putative zinc-binding oxidoreductase</fullName>
    </submittedName>
</protein>
<dbReference type="Gene3D" id="3.40.50.720">
    <property type="entry name" value="NAD(P)-binding Rossmann-like Domain"/>
    <property type="match status" value="1"/>
</dbReference>
<dbReference type="PANTHER" id="PTHR44461">
    <property type="entry name" value="QUINONE OXIDOREDUCTASE-LIKE PROTEIN 1"/>
    <property type="match status" value="1"/>
</dbReference>
<dbReference type="EMBL" id="GGLE01004702">
    <property type="protein sequence ID" value="MBY08828.1"/>
    <property type="molecule type" value="Transcribed_RNA"/>
</dbReference>
<sequence>MKTLYKEIGEGQRLHVVVEEQAPIPRVEDGCILVNVKACALSETEDLILHRVNKANPKRNFPVCCEVAGVVVDVGPTVSSLQPGDEVVGIIPLDYGQSGCSEYVALHEYDVTIKPQGVSFVDAAGCVGDAVRAYTGLHYLGRLSSGDTALILDGASSFGALAVQLAHHWGAKVITTWSTEDERLYLEGLGSQAECLIHLGGNNNYSMGYNNNHEEPSNSLFSACMQESAGLGVDLVVDGGVSEFGDTFGDRFLPSKHDIISCLAVGGRWVTSKRDLQLDPPHSQMLFMKCASVGFLFEQAWTLSSTQQGRYLHILMDIMEKVSSSVIRPNIHHTVAFEAVPEALQRLPQERVGKVVVTWE</sequence>
<accession>A0A2R5LHA4</accession>
<dbReference type="SUPFAM" id="SSF51735">
    <property type="entry name" value="NAD(P)-binding Rossmann-fold domains"/>
    <property type="match status" value="1"/>
</dbReference>
<proteinExistence type="predicted"/>
<organism evidence="2">
    <name type="scientific">Ornithodoros turicata</name>
    <dbReference type="NCBI Taxonomy" id="34597"/>
    <lineage>
        <taxon>Eukaryota</taxon>
        <taxon>Metazoa</taxon>
        <taxon>Ecdysozoa</taxon>
        <taxon>Arthropoda</taxon>
        <taxon>Chelicerata</taxon>
        <taxon>Arachnida</taxon>
        <taxon>Acari</taxon>
        <taxon>Parasitiformes</taxon>
        <taxon>Ixodida</taxon>
        <taxon>Ixodoidea</taxon>
        <taxon>Argasidae</taxon>
        <taxon>Ornithodorinae</taxon>
        <taxon>Ornithodoros</taxon>
    </lineage>
</organism>
<reference evidence="2" key="1">
    <citation type="submission" date="2018-03" db="EMBL/GenBank/DDBJ databases">
        <title>The relapsing fever spirochete Borrelia turicatae persists in the highly oxidative environment of its soft-bodied tick vector.</title>
        <authorList>
            <person name="Bourret T.J."/>
            <person name="Boyle W.K."/>
            <person name="Valenzuela J.G."/>
            <person name="Oliveira F."/>
            <person name="Lopez J.E."/>
        </authorList>
    </citation>
    <scope>NUCLEOTIDE SEQUENCE</scope>
    <source>
        <strain evidence="2">Kansas strain/isolate</strain>
        <tissue evidence="2">Salivary glands</tissue>
    </source>
</reference>
<feature type="domain" description="Enoyl reductase (ER)" evidence="1">
    <location>
        <begin position="11"/>
        <end position="357"/>
    </location>
</feature>
<dbReference type="InterPro" id="IPR020843">
    <property type="entry name" value="ER"/>
</dbReference>
<dbReference type="PANTHER" id="PTHR44461:SF1">
    <property type="entry name" value="QUINONE OXIDOREDUCTASE-LIKE PROTEIN 1"/>
    <property type="match status" value="1"/>
</dbReference>
<dbReference type="InterPro" id="IPR013154">
    <property type="entry name" value="ADH-like_N"/>
</dbReference>